<name>A0A4C1SSG4_EUMVA</name>
<dbReference type="Gene3D" id="1.10.540.10">
    <property type="entry name" value="Acyl-CoA dehydrogenase/oxidase, N-terminal domain"/>
    <property type="match status" value="1"/>
</dbReference>
<evidence type="ECO:0000313" key="6">
    <source>
        <dbReference type="Proteomes" id="UP000299102"/>
    </source>
</evidence>
<comment type="caution">
    <text evidence="5">The sequence shown here is derived from an EMBL/GenBank/DDBJ whole genome shotgun (WGS) entry which is preliminary data.</text>
</comment>
<accession>A0A4C1SSG4</accession>
<dbReference type="Proteomes" id="UP000299102">
    <property type="component" value="Unassembled WGS sequence"/>
</dbReference>
<feature type="domain" description="Acyl-CoA dehydrogenase/oxidase N-terminal" evidence="4">
    <location>
        <begin position="27"/>
        <end position="108"/>
    </location>
</feature>
<dbReference type="AlphaFoldDB" id="A0A4C1SSG4"/>
<dbReference type="GO" id="GO:0003995">
    <property type="term" value="F:acyl-CoA dehydrogenase activity"/>
    <property type="evidence" value="ECO:0007669"/>
    <property type="project" value="UniProtKB-ARBA"/>
</dbReference>
<gene>
    <name evidence="5" type="primary">Acad9</name>
    <name evidence="5" type="ORF">EVAR_72141_1</name>
</gene>
<reference evidence="5 6" key="1">
    <citation type="journal article" date="2019" name="Commun. Biol.">
        <title>The bagworm genome reveals a unique fibroin gene that provides high tensile strength.</title>
        <authorList>
            <person name="Kono N."/>
            <person name="Nakamura H."/>
            <person name="Ohtoshi R."/>
            <person name="Tomita M."/>
            <person name="Numata K."/>
            <person name="Arakawa K."/>
        </authorList>
    </citation>
    <scope>NUCLEOTIDE SEQUENCE [LARGE SCALE GENOMIC DNA]</scope>
</reference>
<keyword evidence="2" id="KW-0285">Flavoprotein</keyword>
<evidence type="ECO:0000256" key="2">
    <source>
        <dbReference type="ARBA" id="ARBA00022630"/>
    </source>
</evidence>
<keyword evidence="3" id="KW-0274">FAD</keyword>
<dbReference type="Pfam" id="PF02771">
    <property type="entry name" value="Acyl-CoA_dh_N"/>
    <property type="match status" value="1"/>
</dbReference>
<dbReference type="InterPro" id="IPR046373">
    <property type="entry name" value="Acyl-CoA_Oxase/DH_mid-dom_sf"/>
</dbReference>
<dbReference type="Gene3D" id="2.40.110.10">
    <property type="entry name" value="Butyryl-CoA Dehydrogenase, subunit A, domain 2"/>
    <property type="match status" value="1"/>
</dbReference>
<dbReference type="InterPro" id="IPR009100">
    <property type="entry name" value="AcylCoA_DH/oxidase_NM_dom_sf"/>
</dbReference>
<comment type="cofactor">
    <cofactor evidence="1">
        <name>FAD</name>
        <dbReference type="ChEBI" id="CHEBI:57692"/>
    </cofactor>
</comment>
<evidence type="ECO:0000256" key="1">
    <source>
        <dbReference type="ARBA" id="ARBA00001974"/>
    </source>
</evidence>
<dbReference type="SUPFAM" id="SSF56645">
    <property type="entry name" value="Acyl-CoA dehydrogenase NM domain-like"/>
    <property type="match status" value="1"/>
</dbReference>
<evidence type="ECO:0000256" key="3">
    <source>
        <dbReference type="ARBA" id="ARBA00022827"/>
    </source>
</evidence>
<keyword evidence="6" id="KW-1185">Reference proteome</keyword>
<dbReference type="GO" id="GO:0050660">
    <property type="term" value="F:flavin adenine dinucleotide binding"/>
    <property type="evidence" value="ECO:0007669"/>
    <property type="project" value="InterPro"/>
</dbReference>
<proteinExistence type="predicted"/>
<dbReference type="OrthoDB" id="354at2759"/>
<protein>
    <submittedName>
        <fullName evidence="5">Acyl-CoA dehydrogenase family member 9, mitochondrial</fullName>
    </submittedName>
</protein>
<dbReference type="STRING" id="151549.A0A4C1SSG4"/>
<dbReference type="InterPro" id="IPR037069">
    <property type="entry name" value="AcylCoA_DH/ox_N_sf"/>
</dbReference>
<evidence type="ECO:0000313" key="5">
    <source>
        <dbReference type="EMBL" id="GBP04885.1"/>
    </source>
</evidence>
<organism evidence="5 6">
    <name type="scientific">Eumeta variegata</name>
    <name type="common">Bagworm moth</name>
    <name type="synonym">Eumeta japonica</name>
    <dbReference type="NCBI Taxonomy" id="151549"/>
    <lineage>
        <taxon>Eukaryota</taxon>
        <taxon>Metazoa</taxon>
        <taxon>Ecdysozoa</taxon>
        <taxon>Arthropoda</taxon>
        <taxon>Hexapoda</taxon>
        <taxon>Insecta</taxon>
        <taxon>Pterygota</taxon>
        <taxon>Neoptera</taxon>
        <taxon>Endopterygota</taxon>
        <taxon>Lepidoptera</taxon>
        <taxon>Glossata</taxon>
        <taxon>Ditrysia</taxon>
        <taxon>Tineoidea</taxon>
        <taxon>Psychidae</taxon>
        <taxon>Oiketicinae</taxon>
        <taxon>Eumeta</taxon>
    </lineage>
</organism>
<dbReference type="PANTHER" id="PTHR43884:SF12">
    <property type="entry name" value="ISOVALERYL-COA DEHYDROGENASE, MITOCHONDRIAL-RELATED"/>
    <property type="match status" value="1"/>
</dbReference>
<dbReference type="PANTHER" id="PTHR43884">
    <property type="entry name" value="ACYL-COA DEHYDROGENASE"/>
    <property type="match status" value="1"/>
</dbReference>
<sequence>MARLKNEILPIKQFFNGYFESHGYKVTDTLPADLADNLRHLGLYGINVSDKFDGKGWGFSESLFASEPESQVTDVAFSLLGHRCVIDILQECGSHEQKQRFLTKLVNGSLVASEAIYEMESHEDDIFSTKAQHEVEANTWVLNGSKSFVIAPPKPSKLLNCFGYCTNTKGKHTK</sequence>
<dbReference type="EMBL" id="BGZK01010971">
    <property type="protein sequence ID" value="GBP04885.1"/>
    <property type="molecule type" value="Genomic_DNA"/>
</dbReference>
<dbReference type="InterPro" id="IPR013786">
    <property type="entry name" value="AcylCoA_DH/ox_N"/>
</dbReference>
<evidence type="ECO:0000259" key="4">
    <source>
        <dbReference type="Pfam" id="PF02771"/>
    </source>
</evidence>